<name>A0AAW2WSB6_9LAMI</name>
<dbReference type="FunFam" id="3.80.10.10:FF:000383">
    <property type="entry name" value="Leucine-rich repeat receptor protein kinase EMS1"/>
    <property type="match status" value="1"/>
</dbReference>
<dbReference type="SUPFAM" id="SSF52058">
    <property type="entry name" value="L domain-like"/>
    <property type="match status" value="1"/>
</dbReference>
<evidence type="ECO:0000256" key="5">
    <source>
        <dbReference type="ARBA" id="ARBA00022692"/>
    </source>
</evidence>
<feature type="domain" description="Disease resistance R13L4/SHOC-2-like LRR" evidence="11">
    <location>
        <begin position="11"/>
        <end position="85"/>
    </location>
</feature>
<keyword evidence="5" id="KW-0812">Transmembrane</keyword>
<dbReference type="Gene3D" id="3.80.10.10">
    <property type="entry name" value="Ribonuclease Inhibitor"/>
    <property type="match status" value="1"/>
</dbReference>
<evidence type="ECO:0000259" key="11">
    <source>
        <dbReference type="Pfam" id="PF23598"/>
    </source>
</evidence>
<dbReference type="InterPro" id="IPR055414">
    <property type="entry name" value="LRR_R13L4/SHOC2-like"/>
</dbReference>
<dbReference type="Pfam" id="PF23598">
    <property type="entry name" value="LRR_14"/>
    <property type="match status" value="1"/>
</dbReference>
<keyword evidence="10" id="KW-0325">Glycoprotein</keyword>
<gene>
    <name evidence="12" type="ORF">Slati_2192600</name>
</gene>
<evidence type="ECO:0000256" key="8">
    <source>
        <dbReference type="ARBA" id="ARBA00023136"/>
    </source>
</evidence>
<keyword evidence="3" id="KW-1003">Cell membrane</keyword>
<evidence type="ECO:0000256" key="1">
    <source>
        <dbReference type="ARBA" id="ARBA00004251"/>
    </source>
</evidence>
<evidence type="ECO:0000256" key="7">
    <source>
        <dbReference type="ARBA" id="ARBA00022989"/>
    </source>
</evidence>
<sequence>MGLDLFYMGLQGTIARDIGNLSFLTYLDLSNNSFIGLIPNEIGNLICLRTLNMSYNELSGHIPNSVGLLRNLQRLDLSANHAIGSMLGAYSTFSPYREFLYVEINFQERFPLTFANIYQN</sequence>
<comment type="similarity">
    <text evidence="2">Belongs to the RLP family.</text>
</comment>
<organism evidence="12">
    <name type="scientific">Sesamum latifolium</name>
    <dbReference type="NCBI Taxonomy" id="2727402"/>
    <lineage>
        <taxon>Eukaryota</taxon>
        <taxon>Viridiplantae</taxon>
        <taxon>Streptophyta</taxon>
        <taxon>Embryophyta</taxon>
        <taxon>Tracheophyta</taxon>
        <taxon>Spermatophyta</taxon>
        <taxon>Magnoliopsida</taxon>
        <taxon>eudicotyledons</taxon>
        <taxon>Gunneridae</taxon>
        <taxon>Pentapetalae</taxon>
        <taxon>asterids</taxon>
        <taxon>lamiids</taxon>
        <taxon>Lamiales</taxon>
        <taxon>Pedaliaceae</taxon>
        <taxon>Sesamum</taxon>
    </lineage>
</organism>
<keyword evidence="4" id="KW-0433">Leucine-rich repeat</keyword>
<dbReference type="GO" id="GO:0005886">
    <property type="term" value="C:plasma membrane"/>
    <property type="evidence" value="ECO:0007669"/>
    <property type="project" value="UniProtKB-SubCell"/>
</dbReference>
<keyword evidence="9" id="KW-0675">Receptor</keyword>
<dbReference type="EMBL" id="JACGWN010000007">
    <property type="protein sequence ID" value="KAL0444699.1"/>
    <property type="molecule type" value="Genomic_DNA"/>
</dbReference>
<accession>A0AAW2WSB6</accession>
<evidence type="ECO:0000256" key="9">
    <source>
        <dbReference type="ARBA" id="ARBA00023170"/>
    </source>
</evidence>
<dbReference type="InterPro" id="IPR032675">
    <property type="entry name" value="LRR_dom_sf"/>
</dbReference>
<evidence type="ECO:0000256" key="10">
    <source>
        <dbReference type="ARBA" id="ARBA00023180"/>
    </source>
</evidence>
<reference evidence="12" key="2">
    <citation type="journal article" date="2024" name="Plant">
        <title>Genomic evolution and insights into agronomic trait innovations of Sesamum species.</title>
        <authorList>
            <person name="Miao H."/>
            <person name="Wang L."/>
            <person name="Qu L."/>
            <person name="Liu H."/>
            <person name="Sun Y."/>
            <person name="Le M."/>
            <person name="Wang Q."/>
            <person name="Wei S."/>
            <person name="Zheng Y."/>
            <person name="Lin W."/>
            <person name="Duan Y."/>
            <person name="Cao H."/>
            <person name="Xiong S."/>
            <person name="Wang X."/>
            <person name="Wei L."/>
            <person name="Li C."/>
            <person name="Ma Q."/>
            <person name="Ju M."/>
            <person name="Zhao R."/>
            <person name="Li G."/>
            <person name="Mu C."/>
            <person name="Tian Q."/>
            <person name="Mei H."/>
            <person name="Zhang T."/>
            <person name="Gao T."/>
            <person name="Zhang H."/>
        </authorList>
    </citation>
    <scope>NUCLEOTIDE SEQUENCE</scope>
    <source>
        <strain evidence="12">KEN1</strain>
    </source>
</reference>
<evidence type="ECO:0000313" key="12">
    <source>
        <dbReference type="EMBL" id="KAL0444699.1"/>
    </source>
</evidence>
<keyword evidence="7" id="KW-1133">Transmembrane helix</keyword>
<evidence type="ECO:0000256" key="4">
    <source>
        <dbReference type="ARBA" id="ARBA00022614"/>
    </source>
</evidence>
<comment type="subcellular location">
    <subcellularLocation>
        <location evidence="1">Cell membrane</location>
        <topology evidence="1">Single-pass type I membrane protein</topology>
    </subcellularLocation>
</comment>
<reference evidence="12" key="1">
    <citation type="submission" date="2020-06" db="EMBL/GenBank/DDBJ databases">
        <authorList>
            <person name="Li T."/>
            <person name="Hu X."/>
            <person name="Zhang T."/>
            <person name="Song X."/>
            <person name="Zhang H."/>
            <person name="Dai N."/>
            <person name="Sheng W."/>
            <person name="Hou X."/>
            <person name="Wei L."/>
        </authorList>
    </citation>
    <scope>NUCLEOTIDE SEQUENCE</scope>
    <source>
        <strain evidence="12">KEN1</strain>
        <tissue evidence="12">Leaf</tissue>
    </source>
</reference>
<keyword evidence="6" id="KW-0677">Repeat</keyword>
<evidence type="ECO:0000256" key="6">
    <source>
        <dbReference type="ARBA" id="ARBA00022737"/>
    </source>
</evidence>
<protein>
    <recommendedName>
        <fullName evidence="11">Disease resistance R13L4/SHOC-2-like LRR domain-containing protein</fullName>
    </recommendedName>
</protein>
<evidence type="ECO:0000256" key="2">
    <source>
        <dbReference type="ARBA" id="ARBA00009592"/>
    </source>
</evidence>
<evidence type="ECO:0000256" key="3">
    <source>
        <dbReference type="ARBA" id="ARBA00022475"/>
    </source>
</evidence>
<dbReference type="AlphaFoldDB" id="A0AAW2WSB6"/>
<comment type="caution">
    <text evidence="12">The sequence shown here is derived from an EMBL/GenBank/DDBJ whole genome shotgun (WGS) entry which is preliminary data.</text>
</comment>
<keyword evidence="8" id="KW-0472">Membrane</keyword>
<proteinExistence type="inferred from homology"/>
<dbReference type="PANTHER" id="PTHR27004:SF203">
    <property type="entry name" value="LEUCINE-RICH REPEAT-CONTAINING N-TERMINAL PLANT-TYPE DOMAIN-CONTAINING PROTEIN"/>
    <property type="match status" value="1"/>
</dbReference>
<dbReference type="PANTHER" id="PTHR27004">
    <property type="entry name" value="RECEPTOR-LIKE PROTEIN 12 ISOFORM X1"/>
    <property type="match status" value="1"/>
</dbReference>
<dbReference type="PRINTS" id="PR00019">
    <property type="entry name" value="LEURICHRPT"/>
</dbReference>